<protein>
    <recommendedName>
        <fullName evidence="6">PGG domain-containing protein</fullName>
    </recommendedName>
</protein>
<dbReference type="Proteomes" id="UP000813463">
    <property type="component" value="Chromosome 6"/>
</dbReference>
<evidence type="ECO:0000313" key="5">
    <source>
        <dbReference type="RefSeq" id="XP_021835946.2"/>
    </source>
</evidence>
<dbReference type="PROSITE" id="PS50297">
    <property type="entry name" value="ANK_REP_REGION"/>
    <property type="match status" value="2"/>
</dbReference>
<reference evidence="5" key="2">
    <citation type="submission" date="2025-08" db="UniProtKB">
        <authorList>
            <consortium name="RefSeq"/>
        </authorList>
    </citation>
    <scope>IDENTIFICATION</scope>
    <source>
        <tissue evidence="5">Leaf</tissue>
    </source>
</reference>
<dbReference type="SUPFAM" id="SSF48403">
    <property type="entry name" value="Ankyrin repeat"/>
    <property type="match status" value="1"/>
</dbReference>
<feature type="repeat" description="ANK" evidence="3">
    <location>
        <begin position="224"/>
        <end position="246"/>
    </location>
</feature>
<dbReference type="GeneID" id="110775647"/>
<evidence type="ECO:0008006" key="6">
    <source>
        <dbReference type="Google" id="ProtNLM"/>
    </source>
</evidence>
<keyword evidence="2 3" id="KW-0040">ANK repeat</keyword>
<dbReference type="Pfam" id="PF12796">
    <property type="entry name" value="Ank_2"/>
    <property type="match status" value="2"/>
</dbReference>
<accession>A0A9R0JI67</accession>
<organism evidence="4 5">
    <name type="scientific">Spinacia oleracea</name>
    <name type="common">Spinach</name>
    <dbReference type="NCBI Taxonomy" id="3562"/>
    <lineage>
        <taxon>Eukaryota</taxon>
        <taxon>Viridiplantae</taxon>
        <taxon>Streptophyta</taxon>
        <taxon>Embryophyta</taxon>
        <taxon>Tracheophyta</taxon>
        <taxon>Spermatophyta</taxon>
        <taxon>Magnoliopsida</taxon>
        <taxon>eudicotyledons</taxon>
        <taxon>Gunneridae</taxon>
        <taxon>Pentapetalae</taxon>
        <taxon>Caryophyllales</taxon>
        <taxon>Chenopodiaceae</taxon>
        <taxon>Chenopodioideae</taxon>
        <taxon>Anserineae</taxon>
        <taxon>Spinacia</taxon>
    </lineage>
</organism>
<proteinExistence type="predicted"/>
<dbReference type="KEGG" id="soe:110775647"/>
<feature type="repeat" description="ANK" evidence="3">
    <location>
        <begin position="117"/>
        <end position="139"/>
    </location>
</feature>
<name>A0A9R0JI67_SPIOL</name>
<evidence type="ECO:0000256" key="2">
    <source>
        <dbReference type="ARBA" id="ARBA00023043"/>
    </source>
</evidence>
<dbReference type="PANTHER" id="PTHR24198">
    <property type="entry name" value="ANKYRIN REPEAT AND PROTEIN KINASE DOMAIN-CONTAINING PROTEIN"/>
    <property type="match status" value="1"/>
</dbReference>
<dbReference type="PROSITE" id="PS50088">
    <property type="entry name" value="ANK_REPEAT"/>
    <property type="match status" value="2"/>
</dbReference>
<dbReference type="AlphaFoldDB" id="A0A9R0JI67"/>
<reference evidence="4" key="1">
    <citation type="journal article" date="2021" name="Nat. Commun.">
        <title>Genomic analyses provide insights into spinach domestication and the genetic basis of agronomic traits.</title>
        <authorList>
            <person name="Cai X."/>
            <person name="Sun X."/>
            <person name="Xu C."/>
            <person name="Sun H."/>
            <person name="Wang X."/>
            <person name="Ge C."/>
            <person name="Zhang Z."/>
            <person name="Wang Q."/>
            <person name="Fei Z."/>
            <person name="Jiao C."/>
            <person name="Wang Q."/>
        </authorList>
    </citation>
    <scope>NUCLEOTIDE SEQUENCE [LARGE SCALE GENOMIC DNA]</scope>
    <source>
        <strain evidence="4">cv. Varoflay</strain>
    </source>
</reference>
<evidence type="ECO:0000256" key="3">
    <source>
        <dbReference type="PROSITE-ProRule" id="PRU00023"/>
    </source>
</evidence>
<keyword evidence="1" id="KW-0677">Repeat</keyword>
<gene>
    <name evidence="5" type="primary">LOC110775647</name>
</gene>
<dbReference type="PANTHER" id="PTHR24198:SF165">
    <property type="entry name" value="ANKYRIN REPEAT-CONTAINING PROTEIN-RELATED"/>
    <property type="match status" value="1"/>
</dbReference>
<keyword evidence="4" id="KW-1185">Reference proteome</keyword>
<dbReference type="Gene3D" id="1.25.40.20">
    <property type="entry name" value="Ankyrin repeat-containing domain"/>
    <property type="match status" value="1"/>
</dbReference>
<dbReference type="SMART" id="SM00248">
    <property type="entry name" value="ANK"/>
    <property type="match status" value="7"/>
</dbReference>
<evidence type="ECO:0000313" key="4">
    <source>
        <dbReference type="Proteomes" id="UP000813463"/>
    </source>
</evidence>
<dbReference type="InterPro" id="IPR002110">
    <property type="entry name" value="Ankyrin_rpt"/>
</dbReference>
<dbReference type="InterPro" id="IPR036770">
    <property type="entry name" value="Ankyrin_rpt-contain_sf"/>
</dbReference>
<dbReference type="RefSeq" id="XP_021835946.2">
    <property type="nucleotide sequence ID" value="XM_021980254.2"/>
</dbReference>
<sequence>MKGRELLDNEKEKSMKLFDLPLLSPLLLVGHDQPLSFEVTTTPEGRNLIPRVINTDIMVFMANLDLQPILRSSSSSPRPVQSQQSNELHIAARCGNTNEAREVVRRNKELLRCMDSQGNLPLHLAVANGRKDVASFLFKQYPQGMYALNGLNISPLYLAVHRKDMDFVNKMLKHLRNDDNGLANLRNGRSIVRVAITDKNYEMLKTILGECQGDLLLKYTDSEDGLTPLSYAAFKGYVDIVSYLLKDFPKSISYLNKDKSSPFHKASLGGHVEVLKALYSIPEGRKYLLVVDSRYQTVLHLAAKEGYDIAVKFLLNNCLDLNKGRELLNKKDIHNQTPLSLATTKKVQDFIKSCGFSLSNGIAPCC</sequence>
<evidence type="ECO:0000256" key="1">
    <source>
        <dbReference type="ARBA" id="ARBA00022737"/>
    </source>
</evidence>
<dbReference type="Pfam" id="PF00023">
    <property type="entry name" value="Ank"/>
    <property type="match status" value="1"/>
</dbReference>